<dbReference type="Gene3D" id="1.10.357.10">
    <property type="entry name" value="Tetracycline Repressor, domain 2"/>
    <property type="match status" value="1"/>
</dbReference>
<dbReference type="Proteomes" id="UP000260925">
    <property type="component" value="Unassembled WGS sequence"/>
</dbReference>
<dbReference type="Pfam" id="PF00440">
    <property type="entry name" value="TetR_N"/>
    <property type="match status" value="1"/>
</dbReference>
<dbReference type="EMBL" id="DMDD01000262">
    <property type="protein sequence ID" value="HAF73248.1"/>
    <property type="molecule type" value="Genomic_DNA"/>
</dbReference>
<dbReference type="PROSITE" id="PS50977">
    <property type="entry name" value="HTH_TETR_2"/>
    <property type="match status" value="1"/>
</dbReference>
<organism evidence="6 7">
    <name type="scientific">Corynebacterium variabile</name>
    <dbReference type="NCBI Taxonomy" id="1727"/>
    <lineage>
        <taxon>Bacteria</taxon>
        <taxon>Bacillati</taxon>
        <taxon>Actinomycetota</taxon>
        <taxon>Actinomycetes</taxon>
        <taxon>Mycobacteriales</taxon>
        <taxon>Corynebacteriaceae</taxon>
        <taxon>Corynebacterium</taxon>
    </lineage>
</organism>
<evidence type="ECO:0000256" key="1">
    <source>
        <dbReference type="ARBA" id="ARBA00023015"/>
    </source>
</evidence>
<dbReference type="AlphaFoldDB" id="A0A3B9QWG7"/>
<dbReference type="SUPFAM" id="SSF46689">
    <property type="entry name" value="Homeodomain-like"/>
    <property type="match status" value="1"/>
</dbReference>
<keyword evidence="2 4" id="KW-0238">DNA-binding</keyword>
<feature type="domain" description="HTH tetR-type" evidence="5">
    <location>
        <begin position="25"/>
        <end position="85"/>
    </location>
</feature>
<dbReference type="GO" id="GO:0003700">
    <property type="term" value="F:DNA-binding transcription factor activity"/>
    <property type="evidence" value="ECO:0007669"/>
    <property type="project" value="TreeGrafter"/>
</dbReference>
<gene>
    <name evidence="6" type="ORF">DCL06_10980</name>
</gene>
<dbReference type="InterPro" id="IPR050109">
    <property type="entry name" value="HTH-type_TetR-like_transc_reg"/>
</dbReference>
<feature type="DNA-binding region" description="H-T-H motif" evidence="4">
    <location>
        <begin position="48"/>
        <end position="67"/>
    </location>
</feature>
<dbReference type="PANTHER" id="PTHR30055:SF234">
    <property type="entry name" value="HTH-TYPE TRANSCRIPTIONAL REGULATOR BETI"/>
    <property type="match status" value="1"/>
</dbReference>
<dbReference type="PROSITE" id="PS01081">
    <property type="entry name" value="HTH_TETR_1"/>
    <property type="match status" value="1"/>
</dbReference>
<sequence length="213" mass="22816">MTRSVRGYIDRHPDPLTRLDSWTVQLNRETILTASFEILHEYGLGDLSMRRLARNLEVAPGALYWHFPSKQALLGAVADQILAGPDGIPAEVTDPAQDAEIDAWRARTLDTTAGLLDRLLSIRDGAEIVSASLATGTLEHNPVEPVTAALAGAPGSDPGLAAWVLVRYLLGAATELQTAYATEEVTTPDTEAVVRILAGVELILDGVAATEQR</sequence>
<reference evidence="6 7" key="1">
    <citation type="journal article" date="2018" name="Nat. Biotechnol.">
        <title>A standardized bacterial taxonomy based on genome phylogeny substantially revises the tree of life.</title>
        <authorList>
            <person name="Parks D.H."/>
            <person name="Chuvochina M."/>
            <person name="Waite D.W."/>
            <person name="Rinke C."/>
            <person name="Skarshewski A."/>
            <person name="Chaumeil P.A."/>
            <person name="Hugenholtz P."/>
        </authorList>
    </citation>
    <scope>NUCLEOTIDE SEQUENCE [LARGE SCALE GENOMIC DNA]</scope>
    <source>
        <strain evidence="6">UBA9851</strain>
    </source>
</reference>
<dbReference type="PANTHER" id="PTHR30055">
    <property type="entry name" value="HTH-TYPE TRANSCRIPTIONAL REGULATOR RUTR"/>
    <property type="match status" value="1"/>
</dbReference>
<keyword evidence="3" id="KW-0804">Transcription</keyword>
<dbReference type="GO" id="GO:0000976">
    <property type="term" value="F:transcription cis-regulatory region binding"/>
    <property type="evidence" value="ECO:0007669"/>
    <property type="project" value="TreeGrafter"/>
</dbReference>
<evidence type="ECO:0000313" key="7">
    <source>
        <dbReference type="Proteomes" id="UP000260925"/>
    </source>
</evidence>
<proteinExistence type="predicted"/>
<accession>A0A3B9QWG7</accession>
<evidence type="ECO:0000259" key="5">
    <source>
        <dbReference type="PROSITE" id="PS50977"/>
    </source>
</evidence>
<dbReference type="InterPro" id="IPR001647">
    <property type="entry name" value="HTH_TetR"/>
</dbReference>
<dbReference type="InterPro" id="IPR023772">
    <property type="entry name" value="DNA-bd_HTH_TetR-type_CS"/>
</dbReference>
<evidence type="ECO:0000313" key="6">
    <source>
        <dbReference type="EMBL" id="HAF73248.1"/>
    </source>
</evidence>
<evidence type="ECO:0000256" key="4">
    <source>
        <dbReference type="PROSITE-ProRule" id="PRU00335"/>
    </source>
</evidence>
<dbReference type="Gene3D" id="1.10.10.60">
    <property type="entry name" value="Homeodomain-like"/>
    <property type="match status" value="1"/>
</dbReference>
<protein>
    <submittedName>
        <fullName evidence="6">TetR family transcriptional regulator</fullName>
    </submittedName>
</protein>
<name>A0A3B9QWG7_9CORY</name>
<dbReference type="InterPro" id="IPR036271">
    <property type="entry name" value="Tet_transcr_reg_TetR-rel_C_sf"/>
</dbReference>
<dbReference type="SUPFAM" id="SSF48498">
    <property type="entry name" value="Tetracyclin repressor-like, C-terminal domain"/>
    <property type="match status" value="1"/>
</dbReference>
<keyword evidence="1" id="KW-0805">Transcription regulation</keyword>
<dbReference type="InterPro" id="IPR009057">
    <property type="entry name" value="Homeodomain-like_sf"/>
</dbReference>
<evidence type="ECO:0000256" key="2">
    <source>
        <dbReference type="ARBA" id="ARBA00023125"/>
    </source>
</evidence>
<evidence type="ECO:0000256" key="3">
    <source>
        <dbReference type="ARBA" id="ARBA00023163"/>
    </source>
</evidence>
<dbReference type="PRINTS" id="PR00455">
    <property type="entry name" value="HTHTETR"/>
</dbReference>
<comment type="caution">
    <text evidence="6">The sequence shown here is derived from an EMBL/GenBank/DDBJ whole genome shotgun (WGS) entry which is preliminary data.</text>
</comment>